<dbReference type="PANTHER" id="PTHR44115:SF7">
    <property type="entry name" value="DEHYDROGENASES, SHORT CHAIN"/>
    <property type="match status" value="1"/>
</dbReference>
<gene>
    <name evidence="2" type="ORF">L3Y34_009431</name>
</gene>
<evidence type="ECO:0000256" key="1">
    <source>
        <dbReference type="ARBA" id="ARBA00023002"/>
    </source>
</evidence>
<dbReference type="InterPro" id="IPR002347">
    <property type="entry name" value="SDR_fam"/>
</dbReference>
<reference evidence="2 3" key="1">
    <citation type="submission" date="2022-02" db="EMBL/GenBank/DDBJ databases">
        <title>Chromosome-level reference genomes for two strains of Caenorhabditis briggsae: an improved platform for comparative genomics.</title>
        <authorList>
            <person name="Stevens L."/>
            <person name="Andersen E.C."/>
        </authorList>
    </citation>
    <scope>NUCLEOTIDE SEQUENCE [LARGE SCALE GENOMIC DNA]</scope>
    <source>
        <strain evidence="2">QX1410_ONT</strain>
        <tissue evidence="2">Whole-organism</tissue>
    </source>
</reference>
<dbReference type="InterPro" id="IPR036291">
    <property type="entry name" value="NAD(P)-bd_dom_sf"/>
</dbReference>
<dbReference type="PANTHER" id="PTHR44115">
    <property type="entry name" value="PROTEIN CBG09704"/>
    <property type="match status" value="1"/>
</dbReference>
<evidence type="ECO:0000313" key="3">
    <source>
        <dbReference type="Proteomes" id="UP000827892"/>
    </source>
</evidence>
<dbReference type="PROSITE" id="PS00061">
    <property type="entry name" value="ADH_SHORT"/>
    <property type="match status" value="1"/>
</dbReference>
<dbReference type="Proteomes" id="UP000827892">
    <property type="component" value="Chromosome V"/>
</dbReference>
<dbReference type="Pfam" id="PF13561">
    <property type="entry name" value="adh_short_C2"/>
    <property type="match status" value="1"/>
</dbReference>
<organism evidence="2 3">
    <name type="scientific">Caenorhabditis briggsae</name>
    <dbReference type="NCBI Taxonomy" id="6238"/>
    <lineage>
        <taxon>Eukaryota</taxon>
        <taxon>Metazoa</taxon>
        <taxon>Ecdysozoa</taxon>
        <taxon>Nematoda</taxon>
        <taxon>Chromadorea</taxon>
        <taxon>Rhabditida</taxon>
        <taxon>Rhabditina</taxon>
        <taxon>Rhabditomorpha</taxon>
        <taxon>Rhabditoidea</taxon>
        <taxon>Rhabditidae</taxon>
        <taxon>Peloderinae</taxon>
        <taxon>Caenorhabditis</taxon>
    </lineage>
</organism>
<dbReference type="PRINTS" id="PR00081">
    <property type="entry name" value="GDHRDH"/>
</dbReference>
<dbReference type="SUPFAM" id="SSF51735">
    <property type="entry name" value="NAD(P)-binding Rossmann-fold domains"/>
    <property type="match status" value="1"/>
</dbReference>
<proteinExistence type="predicted"/>
<sequence>MKSIKEAARVSMITKRLFASKMPGRFEGKVAIITGSSNGIGRETALLFAKEGAQVTVTGRNLERLEKSRQALLDAGISESNFLIVSADITTSSGQDKLIGETLEKFGKLNILVNNAGASIKDPENKTGISQGLDVYEQTMKINVESVIGLTQKTRPHLAKTKGDIVNVSSIVAVKAGWSLLAYYPMAKAALDQYTRSAAIDLISEGIRVNTVNPGIVQTRFHESEFGWSAEEAKKFYNDMGANRSSIPVGFAGRPEHIAKTIAFLADRDSSEYIIGQNIVADGGTTLVLGIHANVLNSLSNSSFKK</sequence>
<dbReference type="PRINTS" id="PR00080">
    <property type="entry name" value="SDRFAMILY"/>
</dbReference>
<dbReference type="GO" id="GO:0016491">
    <property type="term" value="F:oxidoreductase activity"/>
    <property type="evidence" value="ECO:0007669"/>
    <property type="project" value="UniProtKB-KW"/>
</dbReference>
<protein>
    <submittedName>
        <fullName evidence="2">Uncharacterized protein</fullName>
    </submittedName>
</protein>
<dbReference type="AlphaFoldDB" id="A0AAE9A790"/>
<evidence type="ECO:0000313" key="2">
    <source>
        <dbReference type="EMBL" id="ULT91759.1"/>
    </source>
</evidence>
<dbReference type="InterPro" id="IPR020904">
    <property type="entry name" value="Sc_DH/Rdtase_CS"/>
</dbReference>
<dbReference type="FunFam" id="3.40.50.720:FF:000084">
    <property type="entry name" value="Short-chain dehydrogenase reductase"/>
    <property type="match status" value="1"/>
</dbReference>
<dbReference type="Gene3D" id="3.40.50.720">
    <property type="entry name" value="NAD(P)-binding Rossmann-like Domain"/>
    <property type="match status" value="1"/>
</dbReference>
<keyword evidence="1" id="KW-0560">Oxidoreductase</keyword>
<accession>A0AAE9A790</accession>
<name>A0AAE9A790_CAEBR</name>
<dbReference type="EMBL" id="CP090895">
    <property type="protein sequence ID" value="ULT91759.1"/>
    <property type="molecule type" value="Genomic_DNA"/>
</dbReference>